<dbReference type="RefSeq" id="WP_043100030.1">
    <property type="nucleotide sequence ID" value="NZ_JACHET010000001.1"/>
</dbReference>
<dbReference type="STRING" id="1543381.LF63_0104870"/>
<keyword evidence="8" id="KW-0378">Hydrolase</keyword>
<dbReference type="EMBL" id="JACHET010000001">
    <property type="protein sequence ID" value="MBB6183913.1"/>
    <property type="molecule type" value="Genomic_DNA"/>
</dbReference>
<evidence type="ECO:0000313" key="8">
    <source>
        <dbReference type="EMBL" id="MBB6183913.1"/>
    </source>
</evidence>
<evidence type="ECO:0000256" key="3">
    <source>
        <dbReference type="ARBA" id="ARBA00022989"/>
    </source>
</evidence>
<dbReference type="InterPro" id="IPR050925">
    <property type="entry name" value="Rhomboid_protease_S54"/>
</dbReference>
<dbReference type="Proteomes" id="UP000560000">
    <property type="component" value="Unassembled WGS sequence"/>
</dbReference>
<keyword evidence="8" id="KW-0645">Protease</keyword>
<organism evidence="7 9">
    <name type="scientific">Oleiagrimonas soli</name>
    <dbReference type="NCBI Taxonomy" id="1543381"/>
    <lineage>
        <taxon>Bacteria</taxon>
        <taxon>Pseudomonadati</taxon>
        <taxon>Pseudomonadota</taxon>
        <taxon>Gammaproteobacteria</taxon>
        <taxon>Lysobacterales</taxon>
        <taxon>Rhodanobacteraceae</taxon>
        <taxon>Oleiagrimonas</taxon>
    </lineage>
</organism>
<dbReference type="PANTHER" id="PTHR43731:SF26">
    <property type="entry name" value="RHOMBOID-LIKE PROTEIN 10, CHLOROPLASTIC"/>
    <property type="match status" value="1"/>
</dbReference>
<keyword evidence="2 5" id="KW-0812">Transmembrane</keyword>
<dbReference type="AlphaFoldDB" id="A0A099CVV7"/>
<keyword evidence="9" id="KW-1185">Reference proteome</keyword>
<comment type="subcellular location">
    <subcellularLocation>
        <location evidence="1">Membrane</location>
        <topology evidence="1">Multi-pass membrane protein</topology>
    </subcellularLocation>
</comment>
<reference evidence="8 10" key="2">
    <citation type="submission" date="2020-08" db="EMBL/GenBank/DDBJ databases">
        <title>Genomic Encyclopedia of Type Strains, Phase IV (KMG-IV): sequencing the most valuable type-strain genomes for metagenomic binning, comparative biology and taxonomic classification.</title>
        <authorList>
            <person name="Goeker M."/>
        </authorList>
    </citation>
    <scope>NUCLEOTIDE SEQUENCE [LARGE SCALE GENOMIC DNA]</scope>
    <source>
        <strain evidence="8 10">DSM 107085</strain>
    </source>
</reference>
<evidence type="ECO:0000313" key="7">
    <source>
        <dbReference type="EMBL" id="KGI77767.1"/>
    </source>
</evidence>
<feature type="transmembrane region" description="Helical" evidence="5">
    <location>
        <begin position="188"/>
        <end position="207"/>
    </location>
</feature>
<dbReference type="SMART" id="SM01160">
    <property type="entry name" value="DUF1751"/>
    <property type="match status" value="1"/>
</dbReference>
<name>A0A099CVV7_9GAMM</name>
<dbReference type="SUPFAM" id="SSF144091">
    <property type="entry name" value="Rhomboid-like"/>
    <property type="match status" value="1"/>
</dbReference>
<keyword evidence="3 5" id="KW-1133">Transmembrane helix</keyword>
<accession>A0A099CVV7</accession>
<feature type="transmembrane region" description="Helical" evidence="5">
    <location>
        <begin position="71"/>
        <end position="91"/>
    </location>
</feature>
<evidence type="ECO:0000313" key="9">
    <source>
        <dbReference type="Proteomes" id="UP000029708"/>
    </source>
</evidence>
<dbReference type="Pfam" id="PF01694">
    <property type="entry name" value="Rhomboid"/>
    <property type="match status" value="1"/>
</dbReference>
<feature type="transmembrane region" description="Helical" evidence="5">
    <location>
        <begin position="7"/>
        <end position="26"/>
    </location>
</feature>
<evidence type="ECO:0000313" key="10">
    <source>
        <dbReference type="Proteomes" id="UP000560000"/>
    </source>
</evidence>
<evidence type="ECO:0000256" key="5">
    <source>
        <dbReference type="SAM" id="Phobius"/>
    </source>
</evidence>
<proteinExistence type="predicted"/>
<dbReference type="OrthoDB" id="9814037at2"/>
<dbReference type="GO" id="GO:0004252">
    <property type="term" value="F:serine-type endopeptidase activity"/>
    <property type="evidence" value="ECO:0007669"/>
    <property type="project" value="InterPro"/>
</dbReference>
<comment type="caution">
    <text evidence="7">The sequence shown here is derived from an EMBL/GenBank/DDBJ whole genome shotgun (WGS) entry which is preliminary data.</text>
</comment>
<feature type="domain" description="Peptidase S54 rhomboid" evidence="6">
    <location>
        <begin position="62"/>
        <end position="204"/>
    </location>
</feature>
<feature type="transmembrane region" description="Helical" evidence="5">
    <location>
        <begin position="131"/>
        <end position="151"/>
    </location>
</feature>
<dbReference type="InterPro" id="IPR022764">
    <property type="entry name" value="Peptidase_S54_rhomboid_dom"/>
</dbReference>
<feature type="transmembrane region" description="Helical" evidence="5">
    <location>
        <begin position="163"/>
        <end position="182"/>
    </location>
</feature>
<dbReference type="GO" id="GO:0016020">
    <property type="term" value="C:membrane"/>
    <property type="evidence" value="ECO:0007669"/>
    <property type="project" value="UniProtKB-SubCell"/>
</dbReference>
<dbReference type="PANTHER" id="PTHR43731">
    <property type="entry name" value="RHOMBOID PROTEASE"/>
    <property type="match status" value="1"/>
</dbReference>
<reference evidence="7 9" key="1">
    <citation type="submission" date="2014-09" db="EMBL/GenBank/DDBJ databases">
        <title>Xanthomonadaceae 3.5X direct submission.</title>
        <authorList>
            <person name="Fang T."/>
            <person name="Wang H."/>
        </authorList>
    </citation>
    <scope>NUCLEOTIDE SEQUENCE [LARGE SCALE GENOMIC DNA]</scope>
    <source>
        <strain evidence="7 9">3.5X</strain>
    </source>
</reference>
<evidence type="ECO:0000256" key="2">
    <source>
        <dbReference type="ARBA" id="ARBA00022692"/>
    </source>
</evidence>
<gene>
    <name evidence="8" type="ORF">HNQ86_001258</name>
    <name evidence="7" type="ORF">LF63_0104870</name>
</gene>
<evidence type="ECO:0000256" key="1">
    <source>
        <dbReference type="ARBA" id="ARBA00004141"/>
    </source>
</evidence>
<sequence>MSFDLPKATRALLIANVAVFLLQLLVHDNTSLMLSQYFALWPLGPEQTGMTPSGNVVHVGFQVWQVVTYGFLHGGFWHIALNMYGLFLFGGAIEHALGARNFLIYYFVCVIIAALAQLAVVHFFTGGFYPTIGASGGIFGVLLAFGMFFPHERLMLIFPPIELPAWMFVTGYGAIELINGVLGTQAGIAHFAHLGGMLGGFLLIQYWRGKFPIKPKRRLMR</sequence>
<dbReference type="Proteomes" id="UP000029708">
    <property type="component" value="Unassembled WGS sequence"/>
</dbReference>
<dbReference type="Gene3D" id="1.20.1540.10">
    <property type="entry name" value="Rhomboid-like"/>
    <property type="match status" value="1"/>
</dbReference>
<dbReference type="HOGENOM" id="CLU_055068_4_1_6"/>
<evidence type="ECO:0000259" key="6">
    <source>
        <dbReference type="Pfam" id="PF01694"/>
    </source>
</evidence>
<keyword evidence="4 5" id="KW-0472">Membrane</keyword>
<evidence type="ECO:0000256" key="4">
    <source>
        <dbReference type="ARBA" id="ARBA00023136"/>
    </source>
</evidence>
<protein>
    <submittedName>
        <fullName evidence="8">Membrane associated rhomboid family serine protease</fullName>
    </submittedName>
    <submittedName>
        <fullName evidence="7">Membrane protein</fullName>
    </submittedName>
</protein>
<dbReference type="InterPro" id="IPR035952">
    <property type="entry name" value="Rhomboid-like_sf"/>
</dbReference>
<dbReference type="EMBL" id="JROI01000010">
    <property type="protein sequence ID" value="KGI77767.1"/>
    <property type="molecule type" value="Genomic_DNA"/>
</dbReference>
<dbReference type="GO" id="GO:0006508">
    <property type="term" value="P:proteolysis"/>
    <property type="evidence" value="ECO:0007669"/>
    <property type="project" value="UniProtKB-KW"/>
</dbReference>
<feature type="transmembrane region" description="Helical" evidence="5">
    <location>
        <begin position="103"/>
        <end position="125"/>
    </location>
</feature>